<dbReference type="PATRIC" id="fig|1121318.3.peg.3506"/>
<dbReference type="Gene3D" id="3.40.50.300">
    <property type="entry name" value="P-loop containing nucleotide triphosphate hydrolases"/>
    <property type="match status" value="1"/>
</dbReference>
<dbReference type="EMBL" id="LHUR01000046">
    <property type="protein sequence ID" value="KOA18132.1"/>
    <property type="molecule type" value="Genomic_DNA"/>
</dbReference>
<feature type="domain" description="Sigma-54 factor interaction" evidence="8">
    <location>
        <begin position="203"/>
        <end position="432"/>
    </location>
</feature>
<proteinExistence type="predicted"/>
<dbReference type="GO" id="GO:0006355">
    <property type="term" value="P:regulation of DNA-templated transcription"/>
    <property type="evidence" value="ECO:0007669"/>
    <property type="project" value="InterPro"/>
</dbReference>
<accession>A0A0L6Z595</accession>
<dbReference type="SUPFAM" id="SSF52540">
    <property type="entry name" value="P-loop containing nucleoside triphosphate hydrolases"/>
    <property type="match status" value="1"/>
</dbReference>
<dbReference type="SUPFAM" id="SSF46689">
    <property type="entry name" value="Homeodomain-like"/>
    <property type="match status" value="1"/>
</dbReference>
<dbReference type="InterPro" id="IPR003593">
    <property type="entry name" value="AAA+_ATPase"/>
</dbReference>
<dbReference type="Gene3D" id="3.30.450.20">
    <property type="entry name" value="PAS domain"/>
    <property type="match status" value="1"/>
</dbReference>
<dbReference type="PROSITE" id="PS00675">
    <property type="entry name" value="SIGMA54_INTERACT_1"/>
    <property type="match status" value="1"/>
</dbReference>
<dbReference type="Pfam" id="PF18024">
    <property type="entry name" value="HTH_50"/>
    <property type="match status" value="1"/>
</dbReference>
<dbReference type="PROSITE" id="PS50045">
    <property type="entry name" value="SIGMA54_INTERACT_4"/>
    <property type="match status" value="1"/>
</dbReference>
<keyword evidence="3" id="KW-0067">ATP-binding</keyword>
<dbReference type="RefSeq" id="WP_052222941.1">
    <property type="nucleotide sequence ID" value="NZ_LHUR01000046.1"/>
</dbReference>
<dbReference type="CDD" id="cd00130">
    <property type="entry name" value="PAS"/>
    <property type="match status" value="1"/>
</dbReference>
<dbReference type="PANTHER" id="PTHR32071:SF57">
    <property type="entry name" value="C4-DICARBOXYLATE TRANSPORT TRANSCRIPTIONAL REGULATORY PROTEIN DCTD"/>
    <property type="match status" value="1"/>
</dbReference>
<evidence type="ECO:0000313" key="11">
    <source>
        <dbReference type="Proteomes" id="UP000037043"/>
    </source>
</evidence>
<dbReference type="PROSITE" id="PS00676">
    <property type="entry name" value="SIGMA54_INTERACT_2"/>
    <property type="match status" value="1"/>
</dbReference>
<dbReference type="InterPro" id="IPR025662">
    <property type="entry name" value="Sigma_54_int_dom_ATP-bd_1"/>
</dbReference>
<dbReference type="Gene3D" id="1.10.8.60">
    <property type="match status" value="1"/>
</dbReference>
<evidence type="ECO:0000259" key="8">
    <source>
        <dbReference type="PROSITE" id="PS50045"/>
    </source>
</evidence>
<dbReference type="InterPro" id="IPR013767">
    <property type="entry name" value="PAS_fold"/>
</dbReference>
<dbReference type="PROSITE" id="PS50112">
    <property type="entry name" value="PAS"/>
    <property type="match status" value="1"/>
</dbReference>
<dbReference type="SUPFAM" id="SSF55785">
    <property type="entry name" value="PYP-like sensor domain (PAS domain)"/>
    <property type="match status" value="1"/>
</dbReference>
<dbReference type="SMART" id="SM00091">
    <property type="entry name" value="PAS"/>
    <property type="match status" value="1"/>
</dbReference>
<dbReference type="Proteomes" id="UP000037043">
    <property type="component" value="Unassembled WGS sequence"/>
</dbReference>
<evidence type="ECO:0000256" key="4">
    <source>
        <dbReference type="ARBA" id="ARBA00023015"/>
    </source>
</evidence>
<dbReference type="Gene3D" id="1.10.10.60">
    <property type="entry name" value="Homeodomain-like"/>
    <property type="match status" value="1"/>
</dbReference>
<keyword evidence="6" id="KW-0804">Transcription</keyword>
<keyword evidence="2" id="KW-0058">Aromatic hydrocarbons catabolism</keyword>
<dbReference type="AlphaFoldDB" id="A0A0L6Z595"/>
<dbReference type="FunFam" id="3.40.50.300:FF:000006">
    <property type="entry name" value="DNA-binding transcriptional regulator NtrC"/>
    <property type="match status" value="1"/>
</dbReference>
<comment type="caution">
    <text evidence="10">The sequence shown here is derived from an EMBL/GenBank/DDBJ whole genome shotgun (WGS) entry which is preliminary data.</text>
</comment>
<dbReference type="PROSITE" id="PS00688">
    <property type="entry name" value="SIGMA54_INTERACT_3"/>
    <property type="match status" value="1"/>
</dbReference>
<dbReference type="InterPro" id="IPR000014">
    <property type="entry name" value="PAS"/>
</dbReference>
<reference evidence="11" key="1">
    <citation type="submission" date="2015-08" db="EMBL/GenBank/DDBJ databases">
        <title>Genome sequence of the strict anaerobe Clostridium homopropionicum LuHBu1 (DSM 5847T).</title>
        <authorList>
            <person name="Poehlein A."/>
            <person name="Beck M."/>
            <person name="Schiel-Bengelsdorf B."/>
            <person name="Bengelsdorf F.R."/>
            <person name="Daniel R."/>
            <person name="Duerre P."/>
        </authorList>
    </citation>
    <scope>NUCLEOTIDE SEQUENCE [LARGE SCALE GENOMIC DNA]</scope>
    <source>
        <strain evidence="11">DSM 5847</strain>
    </source>
</reference>
<dbReference type="Pfam" id="PF25601">
    <property type="entry name" value="AAA_lid_14"/>
    <property type="match status" value="1"/>
</dbReference>
<keyword evidence="4" id="KW-0805">Transcription regulation</keyword>
<protein>
    <recommendedName>
        <fullName evidence="7">HTH-type transcriptional regulatory protein TyrR</fullName>
    </recommendedName>
</protein>
<evidence type="ECO:0000256" key="1">
    <source>
        <dbReference type="ARBA" id="ARBA00022741"/>
    </source>
</evidence>
<evidence type="ECO:0000256" key="3">
    <source>
        <dbReference type="ARBA" id="ARBA00022840"/>
    </source>
</evidence>
<keyword evidence="11" id="KW-1185">Reference proteome</keyword>
<dbReference type="GO" id="GO:0003677">
    <property type="term" value="F:DNA binding"/>
    <property type="evidence" value="ECO:0007669"/>
    <property type="project" value="UniProtKB-KW"/>
</dbReference>
<evidence type="ECO:0000259" key="9">
    <source>
        <dbReference type="PROSITE" id="PS50112"/>
    </source>
</evidence>
<dbReference type="InterPro" id="IPR027417">
    <property type="entry name" value="P-loop_NTPase"/>
</dbReference>
<dbReference type="Pfam" id="PF00989">
    <property type="entry name" value="PAS"/>
    <property type="match status" value="1"/>
</dbReference>
<dbReference type="InterPro" id="IPR030828">
    <property type="entry name" value="HTH_TyrR"/>
</dbReference>
<dbReference type="SMART" id="SM00382">
    <property type="entry name" value="AAA"/>
    <property type="match status" value="1"/>
</dbReference>
<dbReference type="InterPro" id="IPR058031">
    <property type="entry name" value="AAA_lid_NorR"/>
</dbReference>
<gene>
    <name evidence="10" type="primary">ntrC_2</name>
    <name evidence="10" type="ORF">CLHOM_35070</name>
</gene>
<dbReference type="InterPro" id="IPR009057">
    <property type="entry name" value="Homeodomain-like_sf"/>
</dbReference>
<dbReference type="STRING" id="36844.SAMN04488501_1285"/>
<keyword evidence="1" id="KW-0547">Nucleotide-binding</keyword>
<evidence type="ECO:0000256" key="6">
    <source>
        <dbReference type="ARBA" id="ARBA00023163"/>
    </source>
</evidence>
<dbReference type="NCBIfam" id="TIGR00229">
    <property type="entry name" value="sensory_box"/>
    <property type="match status" value="1"/>
</dbReference>
<evidence type="ECO:0000256" key="2">
    <source>
        <dbReference type="ARBA" id="ARBA00022797"/>
    </source>
</evidence>
<dbReference type="InterPro" id="IPR035965">
    <property type="entry name" value="PAS-like_dom_sf"/>
</dbReference>
<dbReference type="InterPro" id="IPR002078">
    <property type="entry name" value="Sigma_54_int"/>
</dbReference>
<feature type="domain" description="PAS" evidence="9">
    <location>
        <begin position="50"/>
        <end position="101"/>
    </location>
</feature>
<evidence type="ECO:0000256" key="5">
    <source>
        <dbReference type="ARBA" id="ARBA00023125"/>
    </source>
</evidence>
<organism evidence="10 11">
    <name type="scientific">Clostridium homopropionicum DSM 5847</name>
    <dbReference type="NCBI Taxonomy" id="1121318"/>
    <lineage>
        <taxon>Bacteria</taxon>
        <taxon>Bacillati</taxon>
        <taxon>Bacillota</taxon>
        <taxon>Clostridia</taxon>
        <taxon>Eubacteriales</taxon>
        <taxon>Clostridiaceae</taxon>
        <taxon>Clostridium</taxon>
    </lineage>
</organism>
<dbReference type="Pfam" id="PF00158">
    <property type="entry name" value="Sigma54_activat"/>
    <property type="match status" value="1"/>
</dbReference>
<dbReference type="CDD" id="cd00009">
    <property type="entry name" value="AAA"/>
    <property type="match status" value="1"/>
</dbReference>
<sequence length="514" mass="58717">MKNENLFDVISYLENFINDISHESIRNRKIEENKRELQKVLKELKVLKQNDFEFREIGDNLYDGIYISDGDGNTLYVNKAYTRITGIKPEEIVGKNVKEILKEGKLYKNAVTMEVLKSKRQVNSVGVSLRNGKKMLITGSPIFDKQGNIKKVVINNREMTDLLEIRKELDASIDKLKAVEEHHRKNKEEIRHLRNINVRKYDLIGRSQSIKNVYKIIDKVAETDVTVLIYGETGVGKEVVANEIYLKSKRNNAPFIKVNCGAIPSNLIESELFGYEKGAFTGANASGKVGMFELANKGTILLDEIGEMPIEVQSKLLRAIQQKEIIRVGGTKPISLDVRLISSTNKDLKQEVKHGTFREDLYYRLNVIPIYIPPLRTRIEDIDLLTEYFINNFNKQYNKSVNISNLGVDILKQYSWPGNIRELQNIIERMIVITEDNSMISDEQLGNILNINSLNITEFLSKEMGLREIVENIERKTLEKVLAESGSTRKAAKILKVDQSTIVKKAKRLGIKIS</sequence>
<evidence type="ECO:0000256" key="7">
    <source>
        <dbReference type="ARBA" id="ARBA00029500"/>
    </source>
</evidence>
<evidence type="ECO:0000313" key="10">
    <source>
        <dbReference type="EMBL" id="KOA18132.1"/>
    </source>
</evidence>
<dbReference type="InterPro" id="IPR025944">
    <property type="entry name" value="Sigma_54_int_dom_CS"/>
</dbReference>
<keyword evidence="5" id="KW-0238">DNA-binding</keyword>
<dbReference type="InterPro" id="IPR025943">
    <property type="entry name" value="Sigma_54_int_dom_ATP-bd_2"/>
</dbReference>
<dbReference type="GO" id="GO:0005524">
    <property type="term" value="F:ATP binding"/>
    <property type="evidence" value="ECO:0007669"/>
    <property type="project" value="UniProtKB-KW"/>
</dbReference>
<dbReference type="PANTHER" id="PTHR32071">
    <property type="entry name" value="TRANSCRIPTIONAL REGULATORY PROTEIN"/>
    <property type="match status" value="1"/>
</dbReference>
<name>A0A0L6Z595_9CLOT</name>